<proteinExistence type="predicted"/>
<dbReference type="Proteomes" id="UP000431304">
    <property type="component" value="Unassembled WGS sequence"/>
</dbReference>
<reference evidence="1 2" key="1">
    <citation type="journal article" date="2019" name="Nat. Med.">
        <title>A library of human gut bacterial isolates paired with longitudinal multiomics data enables mechanistic microbiome research.</title>
        <authorList>
            <person name="Poyet M."/>
            <person name="Groussin M."/>
            <person name="Gibbons S.M."/>
            <person name="Avila-Pacheco J."/>
            <person name="Jiang X."/>
            <person name="Kearney S.M."/>
            <person name="Perrotta A.R."/>
            <person name="Berdy B."/>
            <person name="Zhao S."/>
            <person name="Lieberman T.D."/>
            <person name="Swanson P.K."/>
            <person name="Smith M."/>
            <person name="Roesemann S."/>
            <person name="Alexander J.E."/>
            <person name="Rich S.A."/>
            <person name="Livny J."/>
            <person name="Vlamakis H."/>
            <person name="Clish C."/>
            <person name="Bullock K."/>
            <person name="Deik A."/>
            <person name="Scott J."/>
            <person name="Pierce K.A."/>
            <person name="Xavier R.J."/>
            <person name="Alm E.J."/>
        </authorList>
    </citation>
    <scope>NUCLEOTIDE SEQUENCE [LARGE SCALE GENOMIC DNA]</scope>
    <source>
        <strain evidence="1 2">BIOML-A3</strain>
    </source>
</reference>
<evidence type="ECO:0000313" key="1">
    <source>
        <dbReference type="EMBL" id="MSD17432.1"/>
    </source>
</evidence>
<dbReference type="EMBL" id="WKRA01000044">
    <property type="protein sequence ID" value="MSD17432.1"/>
    <property type="molecule type" value="Genomic_DNA"/>
</dbReference>
<comment type="caution">
    <text evidence="1">The sequence shown here is derived from an EMBL/GenBank/DDBJ whole genome shotgun (WGS) entry which is preliminary data.</text>
</comment>
<name>A0A844E2I8_EUBRA</name>
<dbReference type="RefSeq" id="WP_154315203.1">
    <property type="nucleotide sequence ID" value="NZ_WKRA01000044.1"/>
</dbReference>
<sequence>MKKTDEQLQQEVAEIRRFVNGDSKQTAKKVIPIAYNAAIGTAVGECPECRTFPLRECDCAYCPNCGQKLDWSDAHEIN</sequence>
<evidence type="ECO:0000313" key="2">
    <source>
        <dbReference type="Proteomes" id="UP000431304"/>
    </source>
</evidence>
<organism evidence="1 2">
    <name type="scientific">Eubacterium ramulus</name>
    <dbReference type="NCBI Taxonomy" id="39490"/>
    <lineage>
        <taxon>Bacteria</taxon>
        <taxon>Bacillati</taxon>
        <taxon>Bacillota</taxon>
        <taxon>Clostridia</taxon>
        <taxon>Eubacteriales</taxon>
        <taxon>Eubacteriaceae</taxon>
        <taxon>Eubacterium</taxon>
    </lineage>
</organism>
<accession>A0A844E2I8</accession>
<protein>
    <submittedName>
        <fullName evidence="1">Uncharacterized protein</fullName>
    </submittedName>
</protein>
<gene>
    <name evidence="1" type="ORF">GKE72_15500</name>
</gene>
<dbReference type="AlphaFoldDB" id="A0A844E2I8"/>